<comment type="caution">
    <text evidence="4">The sequence shown here is derived from an EMBL/GenBank/DDBJ whole genome shotgun (WGS) entry which is preliminary data.</text>
</comment>
<accession>A0A427Y8B6</accession>
<dbReference type="PANTHER" id="PTHR36853">
    <property type="entry name" value="EXPRESSED PROTEIN"/>
    <property type="match status" value="1"/>
</dbReference>
<organism evidence="4 5">
    <name type="scientific">Saitozyma podzolica</name>
    <dbReference type="NCBI Taxonomy" id="1890683"/>
    <lineage>
        <taxon>Eukaryota</taxon>
        <taxon>Fungi</taxon>
        <taxon>Dikarya</taxon>
        <taxon>Basidiomycota</taxon>
        <taxon>Agaricomycotina</taxon>
        <taxon>Tremellomycetes</taxon>
        <taxon>Tremellales</taxon>
        <taxon>Trimorphomycetaceae</taxon>
        <taxon>Saitozyma</taxon>
    </lineage>
</organism>
<keyword evidence="5" id="KW-1185">Reference proteome</keyword>
<feature type="compositionally biased region" description="Low complexity" evidence="1">
    <location>
        <begin position="46"/>
        <end position="57"/>
    </location>
</feature>
<protein>
    <recommendedName>
        <fullName evidence="3">Vacuolar sorting protein Vps3844 C-terminal domain-containing protein</fullName>
    </recommendedName>
</protein>
<feature type="domain" description="Vacuolar sorting protein Vps3844 C-terminal" evidence="3">
    <location>
        <begin position="326"/>
        <end position="413"/>
    </location>
</feature>
<evidence type="ECO:0000256" key="1">
    <source>
        <dbReference type="SAM" id="MobiDB-lite"/>
    </source>
</evidence>
<dbReference type="OrthoDB" id="5583277at2759"/>
<keyword evidence="2" id="KW-0812">Transmembrane</keyword>
<feature type="region of interest" description="Disordered" evidence="1">
    <location>
        <begin position="38"/>
        <end position="99"/>
    </location>
</feature>
<dbReference type="AlphaFoldDB" id="A0A427Y8B6"/>
<evidence type="ECO:0000313" key="4">
    <source>
        <dbReference type="EMBL" id="RSH87346.1"/>
    </source>
</evidence>
<dbReference type="Pfam" id="PF12955">
    <property type="entry name" value="Vps3844_C"/>
    <property type="match status" value="1"/>
</dbReference>
<evidence type="ECO:0000259" key="3">
    <source>
        <dbReference type="Pfam" id="PF12955"/>
    </source>
</evidence>
<dbReference type="PANTHER" id="PTHR36853:SF1">
    <property type="entry name" value="DUF3844 DOMAIN-CONTAINING PROTEIN"/>
    <property type="match status" value="1"/>
</dbReference>
<feature type="transmembrane region" description="Helical" evidence="2">
    <location>
        <begin position="379"/>
        <end position="400"/>
    </location>
</feature>
<keyword evidence="2" id="KW-1133">Transmembrane helix</keyword>
<dbReference type="Proteomes" id="UP000279259">
    <property type="component" value="Unassembled WGS sequence"/>
</dbReference>
<feature type="region of interest" description="Disordered" evidence="1">
    <location>
        <begin position="1"/>
        <end position="26"/>
    </location>
</feature>
<dbReference type="InterPro" id="IPR053065">
    <property type="entry name" value="Archenteron_Induction-Rel"/>
</dbReference>
<gene>
    <name evidence="4" type="ORF">EHS25_003255</name>
</gene>
<name>A0A427Y8B6_9TREE</name>
<evidence type="ECO:0000256" key="2">
    <source>
        <dbReference type="SAM" id="Phobius"/>
    </source>
</evidence>
<dbReference type="EMBL" id="RSCD01000017">
    <property type="protein sequence ID" value="RSH87346.1"/>
    <property type="molecule type" value="Genomic_DNA"/>
</dbReference>
<dbReference type="InterPro" id="IPR024382">
    <property type="entry name" value="Vps3844_C"/>
</dbReference>
<sequence length="422" mass="44394">MLRLTGDMEFTTGLHPSPSPDGAPALAICLTPPTLSRRPTAPSFPISPTHSAAHHASPPIPPSPPLGFRAISFPSATAHPGLPPPDPPISASLGRADTHPEQAKAVLSHHLGEGLSDFDEIPADEGVWGHLVGAWNGLWAGEGERGRVVIIEGGVQAQDVLPTKLPESPSFYLESSGSNNLLAPYVYRAEHLLAHILDSLPEVLKGFKDTFEMVGTKAAAALGHELSCLTALAESIPWVDKLRHSTKWDAITISGLRQVPHGSEEWEMGRKGVQAGLEAVNDHPQLPPLLVIILPSSHKTLSARSNPDLPARAASAPISAMTAPMCYTSNSTCSSSTTCSGRGVCALLRTNANGECWGCQCASGFGGVECQKADYTVPFVILIFSTVMLVILVVGSIALLTTVGETKLPSTLTLAVGPTKRD</sequence>
<keyword evidence="2" id="KW-0472">Membrane</keyword>
<evidence type="ECO:0000313" key="5">
    <source>
        <dbReference type="Proteomes" id="UP000279259"/>
    </source>
</evidence>
<dbReference type="STRING" id="1890683.A0A427Y8B6"/>
<dbReference type="GO" id="GO:0005783">
    <property type="term" value="C:endoplasmic reticulum"/>
    <property type="evidence" value="ECO:0007669"/>
    <property type="project" value="TreeGrafter"/>
</dbReference>
<reference evidence="4 5" key="1">
    <citation type="submission" date="2018-11" db="EMBL/GenBank/DDBJ databases">
        <title>Genome sequence of Saitozyma podzolica DSM 27192.</title>
        <authorList>
            <person name="Aliyu H."/>
            <person name="Gorte O."/>
            <person name="Ochsenreither K."/>
        </authorList>
    </citation>
    <scope>NUCLEOTIDE SEQUENCE [LARGE SCALE GENOMIC DNA]</scope>
    <source>
        <strain evidence="4 5">DSM 27192</strain>
    </source>
</reference>
<proteinExistence type="predicted"/>